<dbReference type="PANTHER" id="PTHR10689:SF6">
    <property type="entry name" value="MICROSOMAL GLUTATHIONE S-TRANSFERASE 1"/>
    <property type="match status" value="1"/>
</dbReference>
<dbReference type="Gene3D" id="1.20.120.550">
    <property type="entry name" value="Membrane associated eicosanoid/glutathione metabolism-like domain"/>
    <property type="match status" value="1"/>
</dbReference>
<comment type="catalytic activity">
    <reaction evidence="16">
        <text>RX + glutathione = an S-substituted glutathione + a halide anion + H(+)</text>
        <dbReference type="Rhea" id="RHEA:16437"/>
        <dbReference type="ChEBI" id="CHEBI:15378"/>
        <dbReference type="ChEBI" id="CHEBI:16042"/>
        <dbReference type="ChEBI" id="CHEBI:17792"/>
        <dbReference type="ChEBI" id="CHEBI:57925"/>
        <dbReference type="ChEBI" id="CHEBI:90779"/>
        <dbReference type="EC" id="2.5.1.18"/>
    </reaction>
    <physiologicalReaction direction="left-to-right" evidence="16">
        <dbReference type="Rhea" id="RHEA:16438"/>
    </physiologicalReaction>
</comment>
<dbReference type="InterPro" id="IPR001129">
    <property type="entry name" value="Membr-assoc_MAPEG"/>
</dbReference>
<evidence type="ECO:0000256" key="12">
    <source>
        <dbReference type="ARBA" id="ARBA00023128"/>
    </source>
</evidence>
<evidence type="ECO:0000256" key="16">
    <source>
        <dbReference type="ARBA" id="ARBA00049385"/>
    </source>
</evidence>
<protein>
    <recommendedName>
        <fullName evidence="15">Microsomal glutathione S-transferase 1</fullName>
        <ecNumber evidence="5">2.5.1.18</ecNumber>
    </recommendedName>
</protein>
<name>A0ABM0GLS6_SACKO</name>
<keyword evidence="8" id="KW-1000">Mitochondrion outer membrane</keyword>
<evidence type="ECO:0000256" key="10">
    <source>
        <dbReference type="ARBA" id="ARBA00022989"/>
    </source>
</evidence>
<dbReference type="Proteomes" id="UP000694865">
    <property type="component" value="Unplaced"/>
</dbReference>
<evidence type="ECO:0000256" key="17">
    <source>
        <dbReference type="SAM" id="Phobius"/>
    </source>
</evidence>
<dbReference type="InterPro" id="IPR040162">
    <property type="entry name" value="MGST1-like"/>
</dbReference>
<evidence type="ECO:0000256" key="6">
    <source>
        <dbReference type="ARBA" id="ARBA00022679"/>
    </source>
</evidence>
<comment type="subunit">
    <text evidence="14">Homotrimer; The trimer binds only one molecule of glutathione.</text>
</comment>
<dbReference type="GeneID" id="100371052"/>
<proteinExistence type="inferred from homology"/>
<dbReference type="PANTHER" id="PTHR10689">
    <property type="entry name" value="MICROSOMAL GLUTATHIONE S-TRANSFERASE 1"/>
    <property type="match status" value="1"/>
</dbReference>
<evidence type="ECO:0000256" key="4">
    <source>
        <dbReference type="ARBA" id="ARBA00010459"/>
    </source>
</evidence>
<reference evidence="19" key="1">
    <citation type="submission" date="2025-08" db="UniProtKB">
        <authorList>
            <consortium name="RefSeq"/>
        </authorList>
    </citation>
    <scope>IDENTIFICATION</scope>
    <source>
        <tissue evidence="19">Testes</tissue>
    </source>
</reference>
<keyword evidence="13 17" id="KW-0472">Membrane</keyword>
<gene>
    <name evidence="19" type="primary">LOC100371052</name>
</gene>
<evidence type="ECO:0000256" key="11">
    <source>
        <dbReference type="ARBA" id="ARBA00022990"/>
    </source>
</evidence>
<evidence type="ECO:0000256" key="5">
    <source>
        <dbReference type="ARBA" id="ARBA00012452"/>
    </source>
</evidence>
<keyword evidence="10 17" id="KW-1133">Transmembrane helix</keyword>
<comment type="similarity">
    <text evidence="4">Belongs to the MAPEG family.</text>
</comment>
<evidence type="ECO:0000256" key="15">
    <source>
        <dbReference type="ARBA" id="ARBA00039397"/>
    </source>
</evidence>
<dbReference type="RefSeq" id="XP_002732739.1">
    <property type="nucleotide sequence ID" value="XM_002732693.2"/>
</dbReference>
<evidence type="ECO:0000313" key="18">
    <source>
        <dbReference type="Proteomes" id="UP000694865"/>
    </source>
</evidence>
<keyword evidence="6" id="KW-0808">Transferase</keyword>
<comment type="subcellular location">
    <subcellularLocation>
        <location evidence="3">Endoplasmic reticulum membrane</location>
        <topology evidence="3">Multi-pass membrane protein</topology>
    </subcellularLocation>
    <subcellularLocation>
        <location evidence="2">Mitochondrion outer membrane</location>
    </subcellularLocation>
</comment>
<sequence>MAAELSLSNPVFKLFAYYSTIVLVKYLLLLPLTALIRTTRKKYSNPEDAKAFGNAKSTEDVKRMGATDSTVERVKRVVQNDIENIYAFMALAPLYVLTAPALNTALWVFRLFTGARVAHTVCYLLSLQPFRGICWIINISINFYMAYCIYQSCAK</sequence>
<feature type="transmembrane region" description="Helical" evidence="17">
    <location>
        <begin position="85"/>
        <end position="109"/>
    </location>
</feature>
<keyword evidence="18" id="KW-1185">Reference proteome</keyword>
<comment type="function">
    <text evidence="1">Conjugation of reduced glutathione to a wide number of exogenous and endogenous hydrophobic electrophiles.</text>
</comment>
<dbReference type="InterPro" id="IPR023352">
    <property type="entry name" value="MAPEG-like_dom_sf"/>
</dbReference>
<feature type="transmembrane region" description="Helical" evidence="17">
    <location>
        <begin position="15"/>
        <end position="36"/>
    </location>
</feature>
<organism evidence="18 19">
    <name type="scientific">Saccoglossus kowalevskii</name>
    <name type="common">Acorn worm</name>
    <dbReference type="NCBI Taxonomy" id="10224"/>
    <lineage>
        <taxon>Eukaryota</taxon>
        <taxon>Metazoa</taxon>
        <taxon>Hemichordata</taxon>
        <taxon>Enteropneusta</taxon>
        <taxon>Harrimaniidae</taxon>
        <taxon>Saccoglossus</taxon>
    </lineage>
</organism>
<dbReference type="EC" id="2.5.1.18" evidence="5"/>
<evidence type="ECO:0000256" key="8">
    <source>
        <dbReference type="ARBA" id="ARBA00022787"/>
    </source>
</evidence>
<dbReference type="SUPFAM" id="SSF161084">
    <property type="entry name" value="MAPEG domain-like"/>
    <property type="match status" value="1"/>
</dbReference>
<evidence type="ECO:0000256" key="2">
    <source>
        <dbReference type="ARBA" id="ARBA00004294"/>
    </source>
</evidence>
<keyword evidence="7 17" id="KW-0812">Transmembrane</keyword>
<feature type="transmembrane region" description="Helical" evidence="17">
    <location>
        <begin position="129"/>
        <end position="150"/>
    </location>
</feature>
<keyword evidence="9" id="KW-0256">Endoplasmic reticulum</keyword>
<evidence type="ECO:0000256" key="13">
    <source>
        <dbReference type="ARBA" id="ARBA00023136"/>
    </source>
</evidence>
<evidence type="ECO:0000256" key="3">
    <source>
        <dbReference type="ARBA" id="ARBA00004477"/>
    </source>
</evidence>
<evidence type="ECO:0000256" key="9">
    <source>
        <dbReference type="ARBA" id="ARBA00022824"/>
    </source>
</evidence>
<dbReference type="Pfam" id="PF01124">
    <property type="entry name" value="MAPEG"/>
    <property type="match status" value="1"/>
</dbReference>
<evidence type="ECO:0000256" key="7">
    <source>
        <dbReference type="ARBA" id="ARBA00022692"/>
    </source>
</evidence>
<keyword evidence="12" id="KW-0496">Mitochondrion</keyword>
<accession>A0ABM0GLS6</accession>
<evidence type="ECO:0000256" key="1">
    <source>
        <dbReference type="ARBA" id="ARBA00003701"/>
    </source>
</evidence>
<evidence type="ECO:0000256" key="14">
    <source>
        <dbReference type="ARBA" id="ARBA00038540"/>
    </source>
</evidence>
<keyword evidence="11" id="KW-0007">Acetylation</keyword>
<evidence type="ECO:0000313" key="19">
    <source>
        <dbReference type="RefSeq" id="XP_002732739.1"/>
    </source>
</evidence>